<name>F4X6Y2_ACREC</name>
<keyword evidence="13" id="KW-1185">Reference proteome</keyword>
<dbReference type="PROSITE" id="PS00610">
    <property type="entry name" value="NA_NEUROTRAN_SYMP_1"/>
    <property type="match status" value="1"/>
</dbReference>
<feature type="binding site" evidence="8">
    <location>
        <position position="429"/>
    </location>
    <ligand>
        <name>Na(+)</name>
        <dbReference type="ChEBI" id="CHEBI:29101"/>
        <label>1</label>
    </ligand>
</feature>
<sequence length="770" mass="86797">MLPVCYWQGKRGSLGVGGVFVEQDDLKRGVWANQIEFILSCIGYAVGIGNVWRFPFFIYRNGGGAFLIPFILMLITMGLPIFFLELCMGQYTKLGPIKAFSRIAPAFHGLGYCTLVVIFFVLIYYMVIIAWTLFYTFISFSSKLAWAYCDNDFNTNNCYSNLQAEECKTANSSSIFYNKTCIAIHTVCSSLGYDNNNETHCLSSSKNDKAFEDLYQRILSSEEYFRDYVLGLHGATWENFGGIRWELFGCLTLAWVVCFLCLVRGIQTIGKVVYFTALFPYVILTILLVRGVTLDGADNGMLWYIYPDFSKLGSANVWADAASQIFYSLGIGCGSLVTLASYSNFSNNCHRDAIFVTCTNLFTSVFAGLVIFSILGFLAQKMGMPIDKVVQSAEGLAFVAYPEAVVQMPWSNLWAILFFVMLFILGLGSQFAGVQAINTAILDWRPDLRKYESFVVLAICTTCWLLAIPMVFDGGIYLFKLMDWHTASWAILLIGFAELIVASWFYGCNRFLANLAEMKIKFGHFLHGYWWICWVALAPITCLARLPALGSQNSTSLGGKASYFRRPNCLINLAACRGVPSEFLFITAEIFRSRRRGNRNISLDGCRTVLCAKFQLLYEKSNIQLIGVLPLSAGSLWISTIPNRFSRKLRRLYIPHLGECPWNWNWTSYFGANAGLFYPTKLESGERESAESLYPPLSTQLRLWADLEVTVRTVKSQELGERLNTSFFTSFRSLFRPSPLWRAAEQKDTLDTVSVSTAVVNPTYDSSDRF</sequence>
<dbReference type="Proteomes" id="UP000007755">
    <property type="component" value="Unassembled WGS sequence"/>
</dbReference>
<keyword evidence="6 11" id="KW-1133">Transmembrane helix</keyword>
<dbReference type="PROSITE" id="PS50267">
    <property type="entry name" value="NA_NEUROTRAN_SYMP_3"/>
    <property type="match status" value="1"/>
</dbReference>
<dbReference type="PANTHER" id="PTHR11616">
    <property type="entry name" value="SODIUM/CHLORIDE DEPENDENT TRANSPORTER"/>
    <property type="match status" value="1"/>
</dbReference>
<feature type="transmembrane region" description="Helical" evidence="11">
    <location>
        <begin position="243"/>
        <end position="263"/>
    </location>
</feature>
<dbReference type="InterPro" id="IPR037272">
    <property type="entry name" value="SNS_sf"/>
</dbReference>
<feature type="disulfide bond" evidence="9">
    <location>
        <begin position="149"/>
        <end position="158"/>
    </location>
</feature>
<dbReference type="Pfam" id="PF00209">
    <property type="entry name" value="SNF"/>
    <property type="match status" value="2"/>
</dbReference>
<feature type="binding site" evidence="8">
    <location>
        <position position="50"/>
    </location>
    <ligand>
        <name>Na(+)</name>
        <dbReference type="ChEBI" id="CHEBI:29101"/>
        <label>1</label>
    </ligand>
</feature>
<feature type="transmembrane region" description="Helical" evidence="11">
    <location>
        <begin position="484"/>
        <end position="507"/>
    </location>
</feature>
<dbReference type="eggNOG" id="KOG3660">
    <property type="taxonomic scope" value="Eukaryota"/>
</dbReference>
<dbReference type="InParanoid" id="F4X6Y2"/>
<reference evidence="12" key="1">
    <citation type="submission" date="2011-02" db="EMBL/GenBank/DDBJ databases">
        <title>The genome of the leaf-cutting ant Acromyrmex echinatior suggests key adaptations to social evolution and fungus farming.</title>
        <authorList>
            <person name="Nygaard S."/>
            <person name="Zhang G."/>
        </authorList>
    </citation>
    <scope>NUCLEOTIDE SEQUENCE</scope>
</reference>
<dbReference type="AlphaFoldDB" id="F4X6Y2"/>
<feature type="transmembrane region" description="Helical" evidence="11">
    <location>
        <begin position="413"/>
        <end position="434"/>
    </location>
</feature>
<evidence type="ECO:0000256" key="1">
    <source>
        <dbReference type="ARBA" id="ARBA00004141"/>
    </source>
</evidence>
<proteinExistence type="inferred from homology"/>
<accession>F4X6Y2</accession>
<keyword evidence="4 10" id="KW-0812">Transmembrane</keyword>
<evidence type="ECO:0000256" key="10">
    <source>
        <dbReference type="RuleBase" id="RU003732"/>
    </source>
</evidence>
<evidence type="ECO:0000256" key="5">
    <source>
        <dbReference type="ARBA" id="ARBA00022847"/>
    </source>
</evidence>
<dbReference type="GO" id="GO:0015179">
    <property type="term" value="F:L-amino acid transmembrane transporter activity"/>
    <property type="evidence" value="ECO:0007669"/>
    <property type="project" value="TreeGrafter"/>
</dbReference>
<keyword evidence="3 10" id="KW-0813">Transport</keyword>
<feature type="binding site" evidence="8">
    <location>
        <position position="360"/>
    </location>
    <ligand>
        <name>Na(+)</name>
        <dbReference type="ChEBI" id="CHEBI:29101"/>
        <label>1</label>
    </ligand>
</feature>
<keyword evidence="9" id="KW-1015">Disulfide bond</keyword>
<keyword evidence="8" id="KW-0479">Metal-binding</keyword>
<dbReference type="OrthoDB" id="6581954at2759"/>
<feature type="transmembrane region" description="Helical" evidence="11">
    <location>
        <begin position="65"/>
        <end position="88"/>
    </location>
</feature>
<feature type="transmembrane region" description="Helical" evidence="11">
    <location>
        <begin position="37"/>
        <end position="59"/>
    </location>
</feature>
<evidence type="ECO:0000256" key="4">
    <source>
        <dbReference type="ARBA" id="ARBA00022692"/>
    </source>
</evidence>
<evidence type="ECO:0000256" key="7">
    <source>
        <dbReference type="ARBA" id="ARBA00023136"/>
    </source>
</evidence>
<feature type="transmembrane region" description="Helical" evidence="11">
    <location>
        <begin position="528"/>
        <end position="548"/>
    </location>
</feature>
<dbReference type="PRINTS" id="PR00176">
    <property type="entry name" value="NANEUSMPORT"/>
</dbReference>
<feature type="binding site" evidence="8">
    <location>
        <position position="46"/>
    </location>
    <ligand>
        <name>Na(+)</name>
        <dbReference type="ChEBI" id="CHEBI:29101"/>
        <label>1</label>
    </ligand>
</feature>
<evidence type="ECO:0000256" key="11">
    <source>
        <dbReference type="SAM" id="Phobius"/>
    </source>
</evidence>
<feature type="binding site" evidence="8">
    <location>
        <position position="328"/>
    </location>
    <ligand>
        <name>Na(+)</name>
        <dbReference type="ChEBI" id="CHEBI:29101"/>
        <label>1</label>
    </ligand>
</feature>
<feature type="transmembrane region" description="Helical" evidence="11">
    <location>
        <begin position="354"/>
        <end position="379"/>
    </location>
</feature>
<dbReference type="GO" id="GO:0089718">
    <property type="term" value="P:amino acid import across plasma membrane"/>
    <property type="evidence" value="ECO:0007669"/>
    <property type="project" value="TreeGrafter"/>
</dbReference>
<feature type="transmembrane region" description="Helical" evidence="11">
    <location>
        <begin position="272"/>
        <end position="293"/>
    </location>
</feature>
<keyword evidence="8" id="KW-0915">Sodium</keyword>
<evidence type="ECO:0000256" key="6">
    <source>
        <dbReference type="ARBA" id="ARBA00022989"/>
    </source>
</evidence>
<dbReference type="GO" id="GO:0005283">
    <property type="term" value="F:amino acid:sodium symporter activity"/>
    <property type="evidence" value="ECO:0007669"/>
    <property type="project" value="TreeGrafter"/>
</dbReference>
<evidence type="ECO:0000256" key="3">
    <source>
        <dbReference type="ARBA" id="ARBA00022448"/>
    </source>
</evidence>
<feature type="transmembrane region" description="Helical" evidence="11">
    <location>
        <begin position="454"/>
        <end position="472"/>
    </location>
</feature>
<dbReference type="SUPFAM" id="SSF161070">
    <property type="entry name" value="SNF-like"/>
    <property type="match status" value="1"/>
</dbReference>
<feature type="transmembrane region" description="Helical" evidence="11">
    <location>
        <begin position="325"/>
        <end position="342"/>
    </location>
</feature>
<comment type="similarity">
    <text evidence="2 10">Belongs to the sodium:neurotransmitter symporter (SNF) (TC 2.A.22) family.</text>
</comment>
<protein>
    <recommendedName>
        <fullName evidence="10">Transporter</fullName>
    </recommendedName>
</protein>
<dbReference type="GO" id="GO:0005886">
    <property type="term" value="C:plasma membrane"/>
    <property type="evidence" value="ECO:0007669"/>
    <property type="project" value="TreeGrafter"/>
</dbReference>
<evidence type="ECO:0000256" key="2">
    <source>
        <dbReference type="ARBA" id="ARBA00006459"/>
    </source>
</evidence>
<feature type="binding site" evidence="8">
    <location>
        <position position="425"/>
    </location>
    <ligand>
        <name>Na(+)</name>
        <dbReference type="ChEBI" id="CHEBI:29101"/>
        <label>1</label>
    </ligand>
</feature>
<feature type="binding site" evidence="8">
    <location>
        <position position="45"/>
    </location>
    <ligand>
        <name>Na(+)</name>
        <dbReference type="ChEBI" id="CHEBI:29101"/>
        <label>1</label>
    </ligand>
</feature>
<evidence type="ECO:0000256" key="9">
    <source>
        <dbReference type="PIRSR" id="PIRSR600175-2"/>
    </source>
</evidence>
<evidence type="ECO:0000313" key="12">
    <source>
        <dbReference type="EMBL" id="EGI57914.1"/>
    </source>
</evidence>
<evidence type="ECO:0000256" key="8">
    <source>
        <dbReference type="PIRSR" id="PIRSR600175-1"/>
    </source>
</evidence>
<evidence type="ECO:0000313" key="13">
    <source>
        <dbReference type="Proteomes" id="UP000007755"/>
    </source>
</evidence>
<gene>
    <name evidence="12" type="ORF">G5I_14102</name>
</gene>
<dbReference type="PANTHER" id="PTHR11616:SF236">
    <property type="entry name" value="TRANSPORTER"/>
    <property type="match status" value="1"/>
</dbReference>
<keyword evidence="5 10" id="KW-0769">Symport</keyword>
<organism evidence="13">
    <name type="scientific">Acromyrmex echinatior</name>
    <name type="common">Panamanian leafcutter ant</name>
    <name type="synonym">Acromyrmex octospinosus echinatior</name>
    <dbReference type="NCBI Taxonomy" id="103372"/>
    <lineage>
        <taxon>Eukaryota</taxon>
        <taxon>Metazoa</taxon>
        <taxon>Ecdysozoa</taxon>
        <taxon>Arthropoda</taxon>
        <taxon>Hexapoda</taxon>
        <taxon>Insecta</taxon>
        <taxon>Pterygota</taxon>
        <taxon>Neoptera</taxon>
        <taxon>Endopterygota</taxon>
        <taxon>Hymenoptera</taxon>
        <taxon>Apocrita</taxon>
        <taxon>Aculeata</taxon>
        <taxon>Formicoidea</taxon>
        <taxon>Formicidae</taxon>
        <taxon>Myrmicinae</taxon>
        <taxon>Acromyrmex</taxon>
    </lineage>
</organism>
<dbReference type="GO" id="GO:0046872">
    <property type="term" value="F:metal ion binding"/>
    <property type="evidence" value="ECO:0007669"/>
    <property type="project" value="UniProtKB-KW"/>
</dbReference>
<dbReference type="GO" id="GO:0015187">
    <property type="term" value="F:glycine transmembrane transporter activity"/>
    <property type="evidence" value="ECO:0007669"/>
    <property type="project" value="TreeGrafter"/>
</dbReference>
<comment type="subcellular location">
    <subcellularLocation>
        <location evidence="1">Membrane</location>
        <topology evidence="1">Multi-pass membrane protein</topology>
    </subcellularLocation>
</comment>
<feature type="binding site" evidence="8">
    <location>
        <position position="43"/>
    </location>
    <ligand>
        <name>Na(+)</name>
        <dbReference type="ChEBI" id="CHEBI:29101"/>
        <label>1</label>
    </ligand>
</feature>
<dbReference type="InterPro" id="IPR000175">
    <property type="entry name" value="Na/ntran_symport"/>
</dbReference>
<feature type="transmembrane region" description="Helical" evidence="11">
    <location>
        <begin position="109"/>
        <end position="138"/>
    </location>
</feature>
<keyword evidence="7 11" id="KW-0472">Membrane</keyword>
<dbReference type="EMBL" id="GL888818">
    <property type="protein sequence ID" value="EGI57914.1"/>
    <property type="molecule type" value="Genomic_DNA"/>
</dbReference>